<evidence type="ECO:0000256" key="5">
    <source>
        <dbReference type="ARBA" id="ARBA00023004"/>
    </source>
</evidence>
<dbReference type="PRINTS" id="PR00463">
    <property type="entry name" value="EP450I"/>
</dbReference>
<keyword evidence="3 7" id="KW-0479">Metal-binding</keyword>
<keyword evidence="2 7" id="KW-0349">Heme</keyword>
<evidence type="ECO:0000256" key="4">
    <source>
        <dbReference type="ARBA" id="ARBA00023002"/>
    </source>
</evidence>
<sequence>EMLMAMLARRRDELAAGGAQRGDLLDRLLDARDPESGRAMDDSEIVDNLITFVAAGHETTAQALGWTLDLLARHPRVMAEVSAEIDAVTRGGCVLPEHLVHLVLTRRVLEEGMRLFPPAPIIGREVQDGFALERLGGLEVEPVATIIVPIWAVHRHRRLWDEPGQFDPDRFLPERVASRHRYTWLPFGVGPRVCIGAGFAMLEGMAILAVLLARLRFVPADPSTPAPRMAITLRPATPLRLRPLLRG</sequence>
<dbReference type="InterPro" id="IPR036396">
    <property type="entry name" value="Cyt_P450_sf"/>
</dbReference>
<proteinExistence type="inferred from homology"/>
<dbReference type="SUPFAM" id="SSF48264">
    <property type="entry name" value="Cytochrome P450"/>
    <property type="match status" value="1"/>
</dbReference>
<dbReference type="InterPro" id="IPR017972">
    <property type="entry name" value="Cyt_P450_CS"/>
</dbReference>
<evidence type="ECO:0000256" key="7">
    <source>
        <dbReference type="PIRSR" id="PIRSR602401-1"/>
    </source>
</evidence>
<dbReference type="EMBL" id="JABXXQ010000242">
    <property type="protein sequence ID" value="NVN30898.1"/>
    <property type="molecule type" value="Genomic_DNA"/>
</dbReference>
<keyword evidence="5 7" id="KW-0408">Iron</keyword>
<dbReference type="AlphaFoldDB" id="A0A850NVN8"/>
<dbReference type="PROSITE" id="PS00086">
    <property type="entry name" value="CYTOCHROME_P450"/>
    <property type="match status" value="1"/>
</dbReference>
<dbReference type="Gene3D" id="1.10.630.10">
    <property type="entry name" value="Cytochrome P450"/>
    <property type="match status" value="1"/>
</dbReference>
<comment type="caution">
    <text evidence="9">The sequence shown here is derived from an EMBL/GenBank/DDBJ whole genome shotgun (WGS) entry which is preliminary data.</text>
</comment>
<evidence type="ECO:0000313" key="10">
    <source>
        <dbReference type="Proteomes" id="UP000565205"/>
    </source>
</evidence>
<dbReference type="GO" id="GO:0016705">
    <property type="term" value="F:oxidoreductase activity, acting on paired donors, with incorporation or reduction of molecular oxygen"/>
    <property type="evidence" value="ECO:0007669"/>
    <property type="project" value="InterPro"/>
</dbReference>
<keyword evidence="4 8" id="KW-0560">Oxidoreductase</keyword>
<dbReference type="InterPro" id="IPR001128">
    <property type="entry name" value="Cyt_P450"/>
</dbReference>
<evidence type="ECO:0000256" key="1">
    <source>
        <dbReference type="ARBA" id="ARBA00010617"/>
    </source>
</evidence>
<dbReference type="PANTHER" id="PTHR24291:SF50">
    <property type="entry name" value="BIFUNCTIONAL ALBAFLAVENONE MONOOXYGENASE_TERPENE SYNTHASE"/>
    <property type="match status" value="1"/>
</dbReference>
<gene>
    <name evidence="9" type="ORF">HUK83_11215</name>
</gene>
<dbReference type="Pfam" id="PF00067">
    <property type="entry name" value="p450"/>
    <property type="match status" value="1"/>
</dbReference>
<evidence type="ECO:0000256" key="3">
    <source>
        <dbReference type="ARBA" id="ARBA00022723"/>
    </source>
</evidence>
<dbReference type="GO" id="GO:0004497">
    <property type="term" value="F:monooxygenase activity"/>
    <property type="evidence" value="ECO:0007669"/>
    <property type="project" value="UniProtKB-KW"/>
</dbReference>
<comment type="similarity">
    <text evidence="1 8">Belongs to the cytochrome P450 family.</text>
</comment>
<name>A0A850NVN8_9PROT</name>
<feature type="binding site" description="axial binding residue" evidence="7">
    <location>
        <position position="194"/>
    </location>
    <ligand>
        <name>heme</name>
        <dbReference type="ChEBI" id="CHEBI:30413"/>
    </ligand>
    <ligandPart>
        <name>Fe</name>
        <dbReference type="ChEBI" id="CHEBI:18248"/>
    </ligandPart>
</feature>
<accession>A0A850NVN8</accession>
<evidence type="ECO:0000256" key="6">
    <source>
        <dbReference type="ARBA" id="ARBA00023033"/>
    </source>
</evidence>
<dbReference type="PRINTS" id="PR00385">
    <property type="entry name" value="P450"/>
</dbReference>
<keyword evidence="6 8" id="KW-0503">Monooxygenase</keyword>
<dbReference type="InterPro" id="IPR002401">
    <property type="entry name" value="Cyt_P450_E_grp-I"/>
</dbReference>
<evidence type="ECO:0000256" key="8">
    <source>
        <dbReference type="RuleBase" id="RU000461"/>
    </source>
</evidence>
<evidence type="ECO:0000313" key="9">
    <source>
        <dbReference type="EMBL" id="NVN30898.1"/>
    </source>
</evidence>
<organism evidence="9 10">
    <name type="scientific">Endobacter medicaginis</name>
    <dbReference type="NCBI Taxonomy" id="1181271"/>
    <lineage>
        <taxon>Bacteria</taxon>
        <taxon>Pseudomonadati</taxon>
        <taxon>Pseudomonadota</taxon>
        <taxon>Alphaproteobacteria</taxon>
        <taxon>Acetobacterales</taxon>
        <taxon>Acetobacteraceae</taxon>
        <taxon>Endobacter</taxon>
    </lineage>
</organism>
<dbReference type="GO" id="GO:0005506">
    <property type="term" value="F:iron ion binding"/>
    <property type="evidence" value="ECO:0007669"/>
    <property type="project" value="InterPro"/>
</dbReference>
<dbReference type="Proteomes" id="UP000565205">
    <property type="component" value="Unassembled WGS sequence"/>
</dbReference>
<reference evidence="9 10" key="1">
    <citation type="submission" date="2020-06" db="EMBL/GenBank/DDBJ databases">
        <title>Description of novel acetic acid bacteria.</title>
        <authorList>
            <person name="Sombolestani A."/>
        </authorList>
    </citation>
    <scope>NUCLEOTIDE SEQUENCE [LARGE SCALE GENOMIC DNA]</scope>
    <source>
        <strain evidence="9 10">LMG 26838</strain>
    </source>
</reference>
<comment type="cofactor">
    <cofactor evidence="7">
        <name>heme</name>
        <dbReference type="ChEBI" id="CHEBI:30413"/>
    </cofactor>
</comment>
<dbReference type="InterPro" id="IPR050196">
    <property type="entry name" value="Cytochrome_P450_Monoox"/>
</dbReference>
<dbReference type="RefSeq" id="WP_176624808.1">
    <property type="nucleotide sequence ID" value="NZ_JABXXQ010000242.1"/>
</dbReference>
<feature type="non-terminal residue" evidence="9">
    <location>
        <position position="1"/>
    </location>
</feature>
<protein>
    <submittedName>
        <fullName evidence="9">Cytochrome P450</fullName>
    </submittedName>
</protein>
<dbReference type="GO" id="GO:0020037">
    <property type="term" value="F:heme binding"/>
    <property type="evidence" value="ECO:0007669"/>
    <property type="project" value="InterPro"/>
</dbReference>
<evidence type="ECO:0000256" key="2">
    <source>
        <dbReference type="ARBA" id="ARBA00022617"/>
    </source>
</evidence>
<dbReference type="PANTHER" id="PTHR24291">
    <property type="entry name" value="CYTOCHROME P450 FAMILY 4"/>
    <property type="match status" value="1"/>
</dbReference>